<dbReference type="OrthoDB" id="2677917at2759"/>
<keyword evidence="2" id="KW-1185">Reference proteome</keyword>
<accession>A0A0C2TAD1</accession>
<dbReference type="Proteomes" id="UP000054549">
    <property type="component" value="Unassembled WGS sequence"/>
</dbReference>
<organism evidence="1 2">
    <name type="scientific">Amanita muscaria (strain Koide BX008)</name>
    <dbReference type="NCBI Taxonomy" id="946122"/>
    <lineage>
        <taxon>Eukaryota</taxon>
        <taxon>Fungi</taxon>
        <taxon>Dikarya</taxon>
        <taxon>Basidiomycota</taxon>
        <taxon>Agaricomycotina</taxon>
        <taxon>Agaricomycetes</taxon>
        <taxon>Agaricomycetidae</taxon>
        <taxon>Agaricales</taxon>
        <taxon>Pluteineae</taxon>
        <taxon>Amanitaceae</taxon>
        <taxon>Amanita</taxon>
    </lineage>
</organism>
<evidence type="ECO:0000313" key="1">
    <source>
        <dbReference type="EMBL" id="KIL63649.1"/>
    </source>
</evidence>
<name>A0A0C2TAD1_AMAMK</name>
<proteinExistence type="predicted"/>
<dbReference type="HOGENOM" id="CLU_087375_0_0_1"/>
<dbReference type="EMBL" id="KN818257">
    <property type="protein sequence ID" value="KIL63649.1"/>
    <property type="molecule type" value="Genomic_DNA"/>
</dbReference>
<dbReference type="InParanoid" id="A0A0C2TAD1"/>
<dbReference type="AlphaFoldDB" id="A0A0C2TAD1"/>
<reference evidence="1 2" key="1">
    <citation type="submission" date="2014-04" db="EMBL/GenBank/DDBJ databases">
        <title>Evolutionary Origins and Diversification of the Mycorrhizal Mutualists.</title>
        <authorList>
            <consortium name="DOE Joint Genome Institute"/>
            <consortium name="Mycorrhizal Genomics Consortium"/>
            <person name="Kohler A."/>
            <person name="Kuo A."/>
            <person name="Nagy L.G."/>
            <person name="Floudas D."/>
            <person name="Copeland A."/>
            <person name="Barry K.W."/>
            <person name="Cichocki N."/>
            <person name="Veneault-Fourrey C."/>
            <person name="LaButti K."/>
            <person name="Lindquist E.A."/>
            <person name="Lipzen A."/>
            <person name="Lundell T."/>
            <person name="Morin E."/>
            <person name="Murat C."/>
            <person name="Riley R."/>
            <person name="Ohm R."/>
            <person name="Sun H."/>
            <person name="Tunlid A."/>
            <person name="Henrissat B."/>
            <person name="Grigoriev I.V."/>
            <person name="Hibbett D.S."/>
            <person name="Martin F."/>
        </authorList>
    </citation>
    <scope>NUCLEOTIDE SEQUENCE [LARGE SCALE GENOMIC DNA]</scope>
    <source>
        <strain evidence="1 2">Koide BX008</strain>
    </source>
</reference>
<protein>
    <submittedName>
        <fullName evidence="1">Uncharacterized protein</fullName>
    </submittedName>
</protein>
<dbReference type="STRING" id="946122.A0A0C2TAD1"/>
<evidence type="ECO:0000313" key="2">
    <source>
        <dbReference type="Proteomes" id="UP000054549"/>
    </source>
</evidence>
<gene>
    <name evidence="1" type="ORF">M378DRAFT_57221</name>
</gene>
<feature type="non-terminal residue" evidence="1">
    <location>
        <position position="1"/>
    </location>
</feature>
<feature type="non-terminal residue" evidence="1">
    <location>
        <position position="192"/>
    </location>
</feature>
<sequence length="192" mass="21549">LKKKWSSGVYAFFKTDPLIEYDNNGDRLHVFECTANPCRGKGKNQRFVKRNLTTGDATSTGNLCKHAINCWGKDTVDAASKAKSLRAARDVLNKNCDNMHDRSLVGAFERVGSGKVTYSHRPPTVLESRAAHVRWMAESRRAFNLVSDEGYQHLMKSGRPAHYIPSVATLSRDVRQAFVHCRKKVAKLLQVS</sequence>
<dbReference type="SUPFAM" id="SSF140996">
    <property type="entry name" value="Hermes dimerisation domain"/>
    <property type="match status" value="1"/>
</dbReference>